<reference evidence="2 3" key="1">
    <citation type="journal article" date="2018" name="Environ. Microbiol.">
        <title>Isolation and genomic characterization of Novimethylophilus kurashikiensis gen. nov. sp. nov., a new lanthanide-dependent methylotrophic species of Methylophilaceae.</title>
        <authorList>
            <person name="Lv H."/>
            <person name="Sahin N."/>
            <person name="Tani A."/>
        </authorList>
    </citation>
    <scope>NUCLEOTIDE SEQUENCE [LARGE SCALE GENOMIC DNA]</scope>
    <source>
        <strain evidence="2 3">La2-4</strain>
    </source>
</reference>
<comment type="caution">
    <text evidence="2">The sequence shown here is derived from an EMBL/GenBank/DDBJ whole genome shotgun (WGS) entry which is preliminary data.</text>
</comment>
<keyword evidence="3" id="KW-1185">Reference proteome</keyword>
<dbReference type="EMBL" id="BDOQ01000001">
    <property type="protein sequence ID" value="GBG12621.1"/>
    <property type="molecule type" value="Genomic_DNA"/>
</dbReference>
<evidence type="ECO:0000259" key="1">
    <source>
        <dbReference type="PROSITE" id="PS50925"/>
    </source>
</evidence>
<dbReference type="GO" id="GO:0071949">
    <property type="term" value="F:FAD binding"/>
    <property type="evidence" value="ECO:0007669"/>
    <property type="project" value="InterPro"/>
</dbReference>
<dbReference type="Pfam" id="PF04940">
    <property type="entry name" value="BLUF"/>
    <property type="match status" value="1"/>
</dbReference>
<accession>A0A2R5F7F9</accession>
<protein>
    <recommendedName>
        <fullName evidence="1">BLUF domain-containing protein</fullName>
    </recommendedName>
</protein>
<evidence type="ECO:0000313" key="3">
    <source>
        <dbReference type="Proteomes" id="UP000245081"/>
    </source>
</evidence>
<dbReference type="OrthoDB" id="557705at2"/>
<dbReference type="SUPFAM" id="SSF54975">
    <property type="entry name" value="Acylphosphatase/BLUF domain-like"/>
    <property type="match status" value="1"/>
</dbReference>
<dbReference type="InterPro" id="IPR007024">
    <property type="entry name" value="BLUF_domain"/>
</dbReference>
<dbReference type="GO" id="GO:0009882">
    <property type="term" value="F:blue light photoreceptor activity"/>
    <property type="evidence" value="ECO:0007669"/>
    <property type="project" value="InterPro"/>
</dbReference>
<dbReference type="RefSeq" id="WP_109013848.1">
    <property type="nucleotide sequence ID" value="NZ_BDOQ01000001.1"/>
</dbReference>
<feature type="domain" description="BLUF" evidence="1">
    <location>
        <begin position="4"/>
        <end position="95"/>
    </location>
</feature>
<organism evidence="2 3">
    <name type="scientific">Novimethylophilus kurashikiensis</name>
    <dbReference type="NCBI Taxonomy" id="1825523"/>
    <lineage>
        <taxon>Bacteria</taxon>
        <taxon>Pseudomonadati</taxon>
        <taxon>Pseudomonadota</taxon>
        <taxon>Betaproteobacteria</taxon>
        <taxon>Nitrosomonadales</taxon>
        <taxon>Methylophilaceae</taxon>
        <taxon>Novimethylophilus</taxon>
    </lineage>
</organism>
<sequence length="138" mass="16083">MQNLSRLLYVSTAANLVTEADLFQILETSRTNNHEVGITGVLCGSGRHFIQVLEGHEHDLMRMYVKIIDDPRHRDCFLIGLVPIAQRMFEQWSMGYIQQSHEDILLEQQELMSCRPYKDEDGELIRIMKRILNRLKPA</sequence>
<dbReference type="AlphaFoldDB" id="A0A2R5F7F9"/>
<proteinExistence type="predicted"/>
<evidence type="ECO:0000313" key="2">
    <source>
        <dbReference type="EMBL" id="GBG12621.1"/>
    </source>
</evidence>
<dbReference type="Gene3D" id="3.30.70.100">
    <property type="match status" value="1"/>
</dbReference>
<dbReference type="InterPro" id="IPR036046">
    <property type="entry name" value="Acylphosphatase-like_dom_sf"/>
</dbReference>
<dbReference type="Proteomes" id="UP000245081">
    <property type="component" value="Unassembled WGS sequence"/>
</dbReference>
<dbReference type="PROSITE" id="PS50925">
    <property type="entry name" value="BLUF"/>
    <property type="match status" value="1"/>
</dbReference>
<name>A0A2R5F7F9_9PROT</name>
<dbReference type="SMART" id="SM01034">
    <property type="entry name" value="BLUF"/>
    <property type="match status" value="1"/>
</dbReference>
<gene>
    <name evidence="2" type="ORF">NMK_0152</name>
</gene>